<comment type="caution">
    <text evidence="1">The sequence shown here is derived from an EMBL/GenBank/DDBJ whole genome shotgun (WGS) entry which is preliminary data.</text>
</comment>
<dbReference type="EMBL" id="AMLP01000032">
    <property type="protein sequence ID" value="ELS58238.1"/>
    <property type="molecule type" value="Genomic_DNA"/>
</dbReference>
<dbReference type="AlphaFoldDB" id="L8PQE9"/>
<sequence length="105" mass="11673">MNRTWTKPVVATLVAATASLAYWGYGTLHAQDLLTDDIRSQSAHLDVVNIRVELGFKAETFNREFLSQFGSPGAGTDTAVMVFNVRPADLETIARQYWVKSIQLL</sequence>
<evidence type="ECO:0000313" key="1">
    <source>
        <dbReference type="EMBL" id="ELS58238.1"/>
    </source>
</evidence>
<name>L8PQE9_STRVR</name>
<dbReference type="RefSeq" id="WP_003996134.1">
    <property type="nucleotide sequence ID" value="NZ_AMLP01000032.1"/>
</dbReference>
<dbReference type="Proteomes" id="UP000011205">
    <property type="component" value="Unassembled WGS sequence"/>
</dbReference>
<proteinExistence type="predicted"/>
<accession>L8PQE9</accession>
<gene>
    <name evidence="1" type="ORF">STVIR_0789</name>
</gene>
<organism evidence="1 2">
    <name type="scientific">Streptomyces viridochromogenes Tue57</name>
    <dbReference type="NCBI Taxonomy" id="1160705"/>
    <lineage>
        <taxon>Bacteria</taxon>
        <taxon>Bacillati</taxon>
        <taxon>Actinomycetota</taxon>
        <taxon>Actinomycetes</taxon>
        <taxon>Kitasatosporales</taxon>
        <taxon>Streptomycetaceae</taxon>
        <taxon>Streptomyces</taxon>
    </lineage>
</organism>
<reference evidence="1 2" key="1">
    <citation type="journal article" date="2013" name="Genome Announc.">
        <title>Draft Genome Sequence of Streptomyces viridochromogenes Strain Tu57, Producer of Avilamycin.</title>
        <authorList>
            <person name="Gruning B.A."/>
            <person name="Erxleben A."/>
            <person name="Hahnlein A."/>
            <person name="Gunther S."/>
        </authorList>
    </citation>
    <scope>NUCLEOTIDE SEQUENCE [LARGE SCALE GENOMIC DNA]</scope>
    <source>
        <strain evidence="1 2">Tue57</strain>
    </source>
</reference>
<protein>
    <submittedName>
        <fullName evidence="1">Uncharacterized protein</fullName>
    </submittedName>
</protein>
<evidence type="ECO:0000313" key="2">
    <source>
        <dbReference type="Proteomes" id="UP000011205"/>
    </source>
</evidence>
<dbReference type="PATRIC" id="fig|1160705.3.peg.785"/>